<dbReference type="Proteomes" id="UP000011014">
    <property type="component" value="Unassembled WGS sequence"/>
</dbReference>
<reference evidence="1" key="1">
    <citation type="journal article" date="2010" name="Science">
        <title>Plasticity of animal genome architecture unmasked by rapid evolution of a pelagic tunicate.</title>
        <authorList>
            <person name="Denoeud F."/>
            <person name="Henriet S."/>
            <person name="Mungpakdee S."/>
            <person name="Aury J.M."/>
            <person name="Da Silva C."/>
            <person name="Brinkmann H."/>
            <person name="Mikhaleva J."/>
            <person name="Olsen L.C."/>
            <person name="Jubin C."/>
            <person name="Canestro C."/>
            <person name="Bouquet J.M."/>
            <person name="Danks G."/>
            <person name="Poulain J."/>
            <person name="Campsteijn C."/>
            <person name="Adamski M."/>
            <person name="Cross I."/>
            <person name="Yadetie F."/>
            <person name="Muffato M."/>
            <person name="Louis A."/>
            <person name="Butcher S."/>
            <person name="Tsagkogeorga G."/>
            <person name="Konrad A."/>
            <person name="Singh S."/>
            <person name="Jensen M.F."/>
            <person name="Cong E.H."/>
            <person name="Eikeseth-Otteraa H."/>
            <person name="Noel B."/>
            <person name="Anthouard V."/>
            <person name="Porcel B.M."/>
            <person name="Kachouri-Lafond R."/>
            <person name="Nishino A."/>
            <person name="Ugolini M."/>
            <person name="Chourrout P."/>
            <person name="Nishida H."/>
            <person name="Aasland R."/>
            <person name="Huzurbazar S."/>
            <person name="Westhof E."/>
            <person name="Delsuc F."/>
            <person name="Lehrach H."/>
            <person name="Reinhardt R."/>
            <person name="Weissenbach J."/>
            <person name="Roy S.W."/>
            <person name="Artiguenave F."/>
            <person name="Postlethwait J.H."/>
            <person name="Manak J.R."/>
            <person name="Thompson E.M."/>
            <person name="Jaillon O."/>
            <person name="Du Pasquier L."/>
            <person name="Boudinot P."/>
            <person name="Liberles D.A."/>
            <person name="Volff J.N."/>
            <person name="Philippe H."/>
            <person name="Lenhard B."/>
            <person name="Roest Crollius H."/>
            <person name="Wincker P."/>
            <person name="Chourrout D."/>
        </authorList>
    </citation>
    <scope>NUCLEOTIDE SEQUENCE [LARGE SCALE GENOMIC DNA]</scope>
</reference>
<sequence length="90" mass="10822">MFFGCVCFLHCWNNCLFEQKAQRLVQISRLDSCFNISFCFGLFDDLPVWIYKKFPVLYKMVLWPRLRLWLGCSLSHTSCWSALYPRPWAE</sequence>
<protein>
    <submittedName>
        <fullName evidence="1">Uncharacterized protein</fullName>
    </submittedName>
</protein>
<accession>E4YZB9</accession>
<proteinExistence type="predicted"/>
<name>E4YZB9_OIKDI</name>
<dbReference type="EMBL" id="FN656120">
    <property type="protein sequence ID" value="CBY40797.1"/>
    <property type="molecule type" value="Genomic_DNA"/>
</dbReference>
<dbReference type="AlphaFoldDB" id="E4YZB9"/>
<evidence type="ECO:0000313" key="1">
    <source>
        <dbReference type="EMBL" id="CBY40797.1"/>
    </source>
</evidence>
<organism evidence="1">
    <name type="scientific">Oikopleura dioica</name>
    <name type="common">Tunicate</name>
    <dbReference type="NCBI Taxonomy" id="34765"/>
    <lineage>
        <taxon>Eukaryota</taxon>
        <taxon>Metazoa</taxon>
        <taxon>Chordata</taxon>
        <taxon>Tunicata</taxon>
        <taxon>Appendicularia</taxon>
        <taxon>Copelata</taxon>
        <taxon>Oikopleuridae</taxon>
        <taxon>Oikopleura</taxon>
    </lineage>
</organism>
<gene>
    <name evidence="1" type="ORF">GSOID_T00022835001</name>
</gene>